<protein>
    <submittedName>
        <fullName evidence="1">Uncharacterized protein</fullName>
    </submittedName>
</protein>
<accession>A0A9W8IWA9</accession>
<comment type="caution">
    <text evidence="1">The sequence shown here is derived from an EMBL/GenBank/DDBJ whole genome shotgun (WGS) entry which is preliminary data.</text>
</comment>
<dbReference type="EMBL" id="JANBPK010001265">
    <property type="protein sequence ID" value="KAJ2923912.1"/>
    <property type="molecule type" value="Genomic_DNA"/>
</dbReference>
<dbReference type="OrthoDB" id="2891304at2759"/>
<gene>
    <name evidence="1" type="ORF">H1R20_g13183</name>
</gene>
<evidence type="ECO:0000313" key="1">
    <source>
        <dbReference type="EMBL" id="KAJ2923912.1"/>
    </source>
</evidence>
<organism evidence="1 2">
    <name type="scientific">Candolleomyces eurysporus</name>
    <dbReference type="NCBI Taxonomy" id="2828524"/>
    <lineage>
        <taxon>Eukaryota</taxon>
        <taxon>Fungi</taxon>
        <taxon>Dikarya</taxon>
        <taxon>Basidiomycota</taxon>
        <taxon>Agaricomycotina</taxon>
        <taxon>Agaricomycetes</taxon>
        <taxon>Agaricomycetidae</taxon>
        <taxon>Agaricales</taxon>
        <taxon>Agaricineae</taxon>
        <taxon>Psathyrellaceae</taxon>
        <taxon>Candolleomyces</taxon>
    </lineage>
</organism>
<dbReference type="Proteomes" id="UP001140091">
    <property type="component" value="Unassembled WGS sequence"/>
</dbReference>
<name>A0A9W8IWA9_9AGAR</name>
<dbReference type="AlphaFoldDB" id="A0A9W8IWA9"/>
<keyword evidence="2" id="KW-1185">Reference proteome</keyword>
<feature type="non-terminal residue" evidence="1">
    <location>
        <position position="1"/>
    </location>
</feature>
<proteinExistence type="predicted"/>
<sequence>MATVPPLSPEETQLIIQRWQKGGLTDEEKDEFLTTSSKLLADKTAVEALVELILSGILFATWPVGNPLVQKWVSFKERWRASLYLSVGVADSTGDVLERFDQVYLAQVANIETEQDRVNAVNALRPFISELEKDERSATMSRQFLDLKRDIEAFVFEFNSSALAPAVAPLLKDIETLDTQIKGIRALLPIGGALFNILASSNSSSPVLTSLVAQRQKKAEAVGDLRLAMNEMDKLVAPAELILGNLIPAPNINLMLEKLVVFAEIWSSVSLTMLCKLNGGLEAATNAVRIFSSQLSGSLKAELRLPEI</sequence>
<reference evidence="1" key="1">
    <citation type="submission" date="2022-06" db="EMBL/GenBank/DDBJ databases">
        <title>Genome Sequence of Candolleomyces eurysporus.</title>
        <authorList>
            <person name="Buettner E."/>
        </authorList>
    </citation>
    <scope>NUCLEOTIDE SEQUENCE</scope>
    <source>
        <strain evidence="1">VTCC 930004</strain>
    </source>
</reference>
<evidence type="ECO:0000313" key="2">
    <source>
        <dbReference type="Proteomes" id="UP001140091"/>
    </source>
</evidence>